<evidence type="ECO:0000313" key="3">
    <source>
        <dbReference type="Proteomes" id="UP000726737"/>
    </source>
</evidence>
<feature type="domain" description="PAS" evidence="1">
    <location>
        <begin position="13"/>
        <end position="65"/>
    </location>
</feature>
<dbReference type="AlphaFoldDB" id="A0A9P6Q219"/>
<dbReference type="EMBL" id="JAAAJA010000279">
    <property type="protein sequence ID" value="KAG0256912.1"/>
    <property type="molecule type" value="Genomic_DNA"/>
</dbReference>
<dbReference type="InterPro" id="IPR035965">
    <property type="entry name" value="PAS-like_dom_sf"/>
</dbReference>
<reference evidence="2" key="1">
    <citation type="journal article" date="2020" name="Fungal Divers.">
        <title>Resolving the Mortierellaceae phylogeny through synthesis of multi-gene phylogenetics and phylogenomics.</title>
        <authorList>
            <person name="Vandepol N."/>
            <person name="Liber J."/>
            <person name="Desiro A."/>
            <person name="Na H."/>
            <person name="Kennedy M."/>
            <person name="Barry K."/>
            <person name="Grigoriev I.V."/>
            <person name="Miller A.N."/>
            <person name="O'Donnell K."/>
            <person name="Stajich J.E."/>
            <person name="Bonito G."/>
        </authorList>
    </citation>
    <scope>NUCLEOTIDE SEQUENCE</scope>
    <source>
        <strain evidence="2">KOD948</strain>
    </source>
</reference>
<dbReference type="NCBIfam" id="TIGR00229">
    <property type="entry name" value="sensory_box"/>
    <property type="match status" value="1"/>
</dbReference>
<keyword evidence="3" id="KW-1185">Reference proteome</keyword>
<dbReference type="Pfam" id="PF08447">
    <property type="entry name" value="PAS_3"/>
    <property type="match status" value="1"/>
</dbReference>
<accession>A0A9P6Q219</accession>
<dbReference type="InterPro" id="IPR000014">
    <property type="entry name" value="PAS"/>
</dbReference>
<gene>
    <name evidence="2" type="ORF">BG011_004243</name>
</gene>
<dbReference type="Gene3D" id="3.30.450.20">
    <property type="entry name" value="PAS domain"/>
    <property type="match status" value="1"/>
</dbReference>
<organism evidence="2 3">
    <name type="scientific">Mortierella polycephala</name>
    <dbReference type="NCBI Taxonomy" id="41804"/>
    <lineage>
        <taxon>Eukaryota</taxon>
        <taxon>Fungi</taxon>
        <taxon>Fungi incertae sedis</taxon>
        <taxon>Mucoromycota</taxon>
        <taxon>Mortierellomycotina</taxon>
        <taxon>Mortierellomycetes</taxon>
        <taxon>Mortierellales</taxon>
        <taxon>Mortierellaceae</taxon>
        <taxon>Mortierella</taxon>
    </lineage>
</organism>
<dbReference type="Proteomes" id="UP000726737">
    <property type="component" value="Unassembled WGS sequence"/>
</dbReference>
<name>A0A9P6Q219_9FUNG</name>
<evidence type="ECO:0000313" key="2">
    <source>
        <dbReference type="EMBL" id="KAG0256912.1"/>
    </source>
</evidence>
<dbReference type="SUPFAM" id="SSF55785">
    <property type="entry name" value="PYP-like sensor domain (PAS domain)"/>
    <property type="match status" value="1"/>
</dbReference>
<dbReference type="CDD" id="cd00130">
    <property type="entry name" value="PAS"/>
    <property type="match status" value="1"/>
</dbReference>
<dbReference type="PROSITE" id="PS50112">
    <property type="entry name" value="PAS"/>
    <property type="match status" value="1"/>
</dbReference>
<protein>
    <recommendedName>
        <fullName evidence="1">PAS domain-containing protein</fullName>
    </recommendedName>
</protein>
<dbReference type="InterPro" id="IPR013655">
    <property type="entry name" value="PAS_fold_3"/>
</dbReference>
<proteinExistence type="predicted"/>
<dbReference type="OrthoDB" id="411251at2759"/>
<evidence type="ECO:0000259" key="1">
    <source>
        <dbReference type="PROSITE" id="PS50112"/>
    </source>
</evidence>
<sequence>MFQVDNFISFHDLSPDGGFLWASSSITTCLGYEPEEIVGVKAYNIIHKDDHNYVKINHQENVLNELVGTQIVLRFKHKNGTWVPCMVIFSLCYDYIVTCSTVIDQTDSGT</sequence>
<comment type="caution">
    <text evidence="2">The sequence shown here is derived from an EMBL/GenBank/DDBJ whole genome shotgun (WGS) entry which is preliminary data.</text>
</comment>
<feature type="non-terminal residue" evidence="2">
    <location>
        <position position="110"/>
    </location>
</feature>